<gene>
    <name evidence="3" type="ORF">EXE57_05030</name>
</gene>
<dbReference type="SUPFAM" id="SSF51445">
    <property type="entry name" value="(Trans)glycosidases"/>
    <property type="match status" value="1"/>
</dbReference>
<feature type="domain" description="Glycoside-hydrolase family GH114 TIM-barrel" evidence="2">
    <location>
        <begin position="34"/>
        <end position="247"/>
    </location>
</feature>
<dbReference type="InterPro" id="IPR004352">
    <property type="entry name" value="GH114_TIM-barrel"/>
</dbReference>
<dbReference type="EMBL" id="CP038267">
    <property type="protein sequence ID" value="QBR91700.1"/>
    <property type="molecule type" value="Genomic_DNA"/>
</dbReference>
<sequence length="256" mass="28559">MRALVLLLLLPVLVATPAVAGTTEPVPPPAGVPWDYQIGGVRAVPDEVGIVVRDRRAEPVPDRYNVCYVNGFQTQPDERRFWRGHWRLVLKKHGEPVVDGAWGEWLLDIGSPAKRRALARIVGRWTDRCAADGYDAVELDNLDSFSRSRGLLTRGDTRRFASRLVERAHDAGLAVAQKNRAQWNGTAVGFDFAVAEQCGRYRECGDYVATYGGLVLAVEYGRRPFRLACRGWGDRISVVRRDLAVSDDGIRRWCAS</sequence>
<reference evidence="3 4" key="1">
    <citation type="submission" date="2019-03" db="EMBL/GenBank/DDBJ databases">
        <title>Three New Species of Nocardioides, Nocardioides euryhalodurans sp. nov., Nocardioides seonyuensis sp. nov. and Nocardioides eburneoflavus sp. nov., Iolated from Soil.</title>
        <authorList>
            <person name="Roh S.G."/>
            <person name="Lee C."/>
            <person name="Kim M.-K."/>
            <person name="Kim S.B."/>
        </authorList>
    </citation>
    <scope>NUCLEOTIDE SEQUENCE [LARGE SCALE GENOMIC DNA]</scope>
    <source>
        <strain evidence="3 4">MMS17-SY117</strain>
    </source>
</reference>
<dbReference type="Pfam" id="PF03537">
    <property type="entry name" value="Glyco_hydro_114"/>
    <property type="match status" value="1"/>
</dbReference>
<dbReference type="RefSeq" id="WP_135074571.1">
    <property type="nucleotide sequence ID" value="NZ_CP038267.1"/>
</dbReference>
<organism evidence="3 4">
    <name type="scientific">Nocardioides euryhalodurans</name>
    <dbReference type="NCBI Taxonomy" id="2518370"/>
    <lineage>
        <taxon>Bacteria</taxon>
        <taxon>Bacillati</taxon>
        <taxon>Actinomycetota</taxon>
        <taxon>Actinomycetes</taxon>
        <taxon>Propionibacteriales</taxon>
        <taxon>Nocardioidaceae</taxon>
        <taxon>Nocardioides</taxon>
    </lineage>
</organism>
<dbReference type="InterPro" id="IPR017853">
    <property type="entry name" value="GH"/>
</dbReference>
<keyword evidence="4" id="KW-1185">Reference proteome</keyword>
<dbReference type="InterPro" id="IPR013785">
    <property type="entry name" value="Aldolase_TIM"/>
</dbReference>
<dbReference type="OrthoDB" id="319933at2"/>
<dbReference type="Gene3D" id="3.20.20.70">
    <property type="entry name" value="Aldolase class I"/>
    <property type="match status" value="1"/>
</dbReference>
<evidence type="ECO:0000313" key="4">
    <source>
        <dbReference type="Proteomes" id="UP000294894"/>
    </source>
</evidence>
<evidence type="ECO:0000313" key="3">
    <source>
        <dbReference type="EMBL" id="QBR91700.1"/>
    </source>
</evidence>
<dbReference type="PANTHER" id="PTHR35273">
    <property type="entry name" value="ALPHA-1,4 POLYGALACTOSAMINIDASE, PUTATIVE (AFU_ORTHOLOGUE AFUA_3G07890)-RELATED"/>
    <property type="match status" value="1"/>
</dbReference>
<feature type="chain" id="PRO_5021001356" description="Glycoside-hydrolase family GH114 TIM-barrel domain-containing protein" evidence="1">
    <location>
        <begin position="21"/>
        <end position="256"/>
    </location>
</feature>
<keyword evidence="1" id="KW-0732">Signal</keyword>
<evidence type="ECO:0000259" key="2">
    <source>
        <dbReference type="Pfam" id="PF03537"/>
    </source>
</evidence>
<evidence type="ECO:0000256" key="1">
    <source>
        <dbReference type="SAM" id="SignalP"/>
    </source>
</evidence>
<protein>
    <recommendedName>
        <fullName evidence="2">Glycoside-hydrolase family GH114 TIM-barrel domain-containing protein</fullName>
    </recommendedName>
</protein>
<feature type="signal peptide" evidence="1">
    <location>
        <begin position="1"/>
        <end position="20"/>
    </location>
</feature>
<dbReference type="Proteomes" id="UP000294894">
    <property type="component" value="Chromosome"/>
</dbReference>
<accession>A0A4P7GIC7</accession>
<proteinExistence type="predicted"/>
<name>A0A4P7GIC7_9ACTN</name>
<dbReference type="AlphaFoldDB" id="A0A4P7GIC7"/>
<dbReference type="KEGG" id="noy:EXE57_05030"/>
<dbReference type="PANTHER" id="PTHR35273:SF2">
    <property type="entry name" value="ALPHA-GALACTOSIDASE"/>
    <property type="match status" value="1"/>
</dbReference>